<keyword evidence="1" id="KW-0472">Membrane</keyword>
<dbReference type="EMBL" id="QOQF01000009">
    <property type="protein sequence ID" value="RCL77400.1"/>
    <property type="molecule type" value="Genomic_DNA"/>
</dbReference>
<evidence type="ECO:0000256" key="1">
    <source>
        <dbReference type="HAMAP-Rule" id="MF_00386"/>
    </source>
</evidence>
<evidence type="ECO:0000313" key="2">
    <source>
        <dbReference type="EMBL" id="RCL77400.1"/>
    </source>
</evidence>
<comment type="function">
    <text evidence="1">Could be involved in insertion of integral membrane proteins into the membrane.</text>
</comment>
<reference evidence="2 3" key="1">
    <citation type="journal article" date="2018" name="Microbiome">
        <title>Fine metagenomic profile of the Mediterranean stratified and mixed water columns revealed by assembly and recruitment.</title>
        <authorList>
            <person name="Haro-Moreno J.M."/>
            <person name="Lopez-Perez M."/>
            <person name="De La Torre J.R."/>
            <person name="Picazo A."/>
            <person name="Camacho A."/>
            <person name="Rodriguez-Valera F."/>
        </authorList>
    </citation>
    <scope>NUCLEOTIDE SEQUENCE [LARGE SCALE GENOMIC DNA]</scope>
    <source>
        <strain evidence="2">MED-G55</strain>
    </source>
</reference>
<name>A0A368DZY4_9PROT</name>
<proteinExistence type="inferred from homology"/>
<dbReference type="AlphaFoldDB" id="A0A368DZY4"/>
<dbReference type="HAMAP" id="MF_00386">
    <property type="entry name" value="UPF0161_YidD"/>
    <property type="match status" value="1"/>
</dbReference>
<dbReference type="GO" id="GO:0005886">
    <property type="term" value="C:plasma membrane"/>
    <property type="evidence" value="ECO:0007669"/>
    <property type="project" value="UniProtKB-SubCell"/>
</dbReference>
<comment type="similarity">
    <text evidence="1">Belongs to the UPF0161 family.</text>
</comment>
<sequence length="104" mass="11957">MKIVSYFLRGLLLVPIWGYRLLISPFTPPSCRFEPTCSSYAEKAIRQHGAWIGFWLTLNRLSRCHPIEWLGADSGFDPVPVEILPAPWYAPWRLKAAQAEMKKP</sequence>
<gene>
    <name evidence="2" type="ORF">DBW69_03660</name>
</gene>
<dbReference type="NCBIfam" id="TIGR00278">
    <property type="entry name" value="membrane protein insertion efficiency factor YidD"/>
    <property type="match status" value="1"/>
</dbReference>
<dbReference type="Pfam" id="PF01809">
    <property type="entry name" value="YidD"/>
    <property type="match status" value="1"/>
</dbReference>
<dbReference type="Proteomes" id="UP000252132">
    <property type="component" value="Unassembled WGS sequence"/>
</dbReference>
<accession>A0A368DZY4</accession>
<evidence type="ECO:0000313" key="3">
    <source>
        <dbReference type="Proteomes" id="UP000252132"/>
    </source>
</evidence>
<dbReference type="SMART" id="SM01234">
    <property type="entry name" value="Haemolytic"/>
    <property type="match status" value="1"/>
</dbReference>
<dbReference type="PANTHER" id="PTHR33383">
    <property type="entry name" value="MEMBRANE PROTEIN INSERTION EFFICIENCY FACTOR-RELATED"/>
    <property type="match status" value="1"/>
</dbReference>
<dbReference type="PANTHER" id="PTHR33383:SF1">
    <property type="entry name" value="MEMBRANE PROTEIN INSERTION EFFICIENCY FACTOR-RELATED"/>
    <property type="match status" value="1"/>
</dbReference>
<keyword evidence="1" id="KW-1003">Cell membrane</keyword>
<protein>
    <recommendedName>
        <fullName evidence="1">Putative membrane protein insertion efficiency factor</fullName>
    </recommendedName>
</protein>
<organism evidence="2 3">
    <name type="scientific">PS1 clade bacterium</name>
    <dbReference type="NCBI Taxonomy" id="2175152"/>
    <lineage>
        <taxon>Bacteria</taxon>
        <taxon>Pseudomonadati</taxon>
        <taxon>Pseudomonadota</taxon>
        <taxon>Alphaproteobacteria</taxon>
        <taxon>PS1 clade</taxon>
    </lineage>
</organism>
<comment type="caution">
    <text evidence="2">The sequence shown here is derived from an EMBL/GenBank/DDBJ whole genome shotgun (WGS) entry which is preliminary data.</text>
</comment>
<comment type="subcellular location">
    <subcellularLocation>
        <location evidence="1">Cell membrane</location>
        <topology evidence="1">Peripheral membrane protein</topology>
        <orientation evidence="1">Cytoplasmic side</orientation>
    </subcellularLocation>
</comment>
<dbReference type="InterPro" id="IPR002696">
    <property type="entry name" value="Membr_insert_effic_factor_YidD"/>
</dbReference>